<dbReference type="Gene3D" id="3.40.50.12780">
    <property type="entry name" value="N-terminal domain of ligase-like"/>
    <property type="match status" value="1"/>
</dbReference>
<accession>A0A8H4W5N2</accession>
<dbReference type="AlphaFoldDB" id="A0A8H4W5N2"/>
<organism evidence="4 5">
    <name type="scientific">Cudoniella acicularis</name>
    <dbReference type="NCBI Taxonomy" id="354080"/>
    <lineage>
        <taxon>Eukaryota</taxon>
        <taxon>Fungi</taxon>
        <taxon>Dikarya</taxon>
        <taxon>Ascomycota</taxon>
        <taxon>Pezizomycotina</taxon>
        <taxon>Leotiomycetes</taxon>
        <taxon>Helotiales</taxon>
        <taxon>Tricladiaceae</taxon>
        <taxon>Cudoniella</taxon>
    </lineage>
</organism>
<protein>
    <recommendedName>
        <fullName evidence="3">AMP-dependent synthetase/ligase domain-containing protein</fullName>
    </recommendedName>
</protein>
<comment type="caution">
    <text evidence="4">The sequence shown here is derived from an EMBL/GenBank/DDBJ whole genome shotgun (WGS) entry which is preliminary data.</text>
</comment>
<sequence>MDPRILTAHDSFEATLKKSPNARCLGSRPYDAATKTFGKYEWLTYAETAVRRKNFGAGLVELHKKAGITAEKYGVGLWCQNRPEWQITDLGCMSQSLYTVSIYDTLGPETTEYIINHSNLACIATSLFHIPTVLKLAPRCPSIKLIVCLDPIDAGERPGNSKKDILNVLAADVGITIHYIGDVEALGANSGLPMKPPRPDDIVTVNYTSGTTGNPKGVILLHRNAAAATAIARVTSDTFANDVLISYLPLAHIYQRVAEHNALSAGAAIGYFRGDILGLVDDMKLLHPTGFNSVPRLYNRFGSAIRAATIDAPGMKGAIGRHVINAKLASMKLPPGKATNKHMIYDRFFTPKIRGAVGLERARGMVSGSAPIDPSLHQFLRAAFGNDFIQGYGLTETYATGLAQHEDDYSSGNCGGVGVCHEICLRSVPDMDYLATDTPNPRGELLIKGKPLFAGYFKNDEETAKSFTEDGWFRTGDIAEVDSMGRFKIIDRIKNVLKLAQGEYISPERIENVYLANSSVLAQGYVHGDSTQAFLVSIWGVDPVAFAPFASAILKTKIDPTDIAAIKAAAKDPRVKKAVLNDLDKIGKKNKFNGWERVRAVHLDVEPFTIENELLTPTLKLKRPQAAKKFRQEIDQMYEEALAAETPKAKL</sequence>
<keyword evidence="1" id="KW-0547">Nucleotide-binding</keyword>
<evidence type="ECO:0000313" key="4">
    <source>
        <dbReference type="EMBL" id="KAF4634361.1"/>
    </source>
</evidence>
<dbReference type="Proteomes" id="UP000566819">
    <property type="component" value="Unassembled WGS sequence"/>
</dbReference>
<dbReference type="PANTHER" id="PTHR43272">
    <property type="entry name" value="LONG-CHAIN-FATTY-ACID--COA LIGASE"/>
    <property type="match status" value="1"/>
</dbReference>
<dbReference type="PROSITE" id="PS00455">
    <property type="entry name" value="AMP_BINDING"/>
    <property type="match status" value="1"/>
</dbReference>
<dbReference type="GO" id="GO:0016020">
    <property type="term" value="C:membrane"/>
    <property type="evidence" value="ECO:0007669"/>
    <property type="project" value="TreeGrafter"/>
</dbReference>
<dbReference type="OrthoDB" id="1700726at2759"/>
<dbReference type="EMBL" id="JAAMPI010000190">
    <property type="protein sequence ID" value="KAF4634361.1"/>
    <property type="molecule type" value="Genomic_DNA"/>
</dbReference>
<evidence type="ECO:0000313" key="5">
    <source>
        <dbReference type="Proteomes" id="UP000566819"/>
    </source>
</evidence>
<dbReference type="SUPFAM" id="SSF56801">
    <property type="entry name" value="Acetyl-CoA synthetase-like"/>
    <property type="match status" value="1"/>
</dbReference>
<dbReference type="InterPro" id="IPR042099">
    <property type="entry name" value="ANL_N_sf"/>
</dbReference>
<dbReference type="GO" id="GO:0005783">
    <property type="term" value="C:endoplasmic reticulum"/>
    <property type="evidence" value="ECO:0007669"/>
    <property type="project" value="TreeGrafter"/>
</dbReference>
<dbReference type="GO" id="GO:0004467">
    <property type="term" value="F:long-chain fatty acid-CoA ligase activity"/>
    <property type="evidence" value="ECO:0007669"/>
    <property type="project" value="TreeGrafter"/>
</dbReference>
<name>A0A8H4W5N2_9HELO</name>
<evidence type="ECO:0000256" key="1">
    <source>
        <dbReference type="ARBA" id="ARBA00022741"/>
    </source>
</evidence>
<keyword evidence="5" id="KW-1185">Reference proteome</keyword>
<reference evidence="4 5" key="1">
    <citation type="submission" date="2020-03" db="EMBL/GenBank/DDBJ databases">
        <title>Draft Genome Sequence of Cudoniella acicularis.</title>
        <authorList>
            <person name="Buettner E."/>
            <person name="Kellner H."/>
        </authorList>
    </citation>
    <scope>NUCLEOTIDE SEQUENCE [LARGE SCALE GENOMIC DNA]</scope>
    <source>
        <strain evidence="4 5">DSM 108380</strain>
    </source>
</reference>
<dbReference type="InterPro" id="IPR000873">
    <property type="entry name" value="AMP-dep_synth/lig_dom"/>
</dbReference>
<dbReference type="PANTHER" id="PTHR43272:SF33">
    <property type="entry name" value="AMP-BINDING DOMAIN-CONTAINING PROTEIN-RELATED"/>
    <property type="match status" value="1"/>
</dbReference>
<proteinExistence type="predicted"/>
<dbReference type="InterPro" id="IPR020845">
    <property type="entry name" value="AMP-binding_CS"/>
</dbReference>
<dbReference type="GO" id="GO:0005524">
    <property type="term" value="F:ATP binding"/>
    <property type="evidence" value="ECO:0007669"/>
    <property type="project" value="UniProtKB-KW"/>
</dbReference>
<feature type="domain" description="AMP-dependent synthetase/ligase" evidence="3">
    <location>
        <begin position="16"/>
        <end position="457"/>
    </location>
</feature>
<evidence type="ECO:0000259" key="3">
    <source>
        <dbReference type="Pfam" id="PF00501"/>
    </source>
</evidence>
<gene>
    <name evidence="4" type="ORF">G7Y89_g3746</name>
</gene>
<keyword evidence="2" id="KW-0067">ATP-binding</keyword>
<evidence type="ECO:0000256" key="2">
    <source>
        <dbReference type="ARBA" id="ARBA00022840"/>
    </source>
</evidence>
<dbReference type="Pfam" id="PF00501">
    <property type="entry name" value="AMP-binding"/>
    <property type="match status" value="1"/>
</dbReference>